<reference evidence="1" key="1">
    <citation type="journal article" date="2021" name="Proc. Natl. Acad. Sci. U.S.A.">
        <title>A Catalog of Tens of Thousands of Viruses from Human Metagenomes Reveals Hidden Associations with Chronic Diseases.</title>
        <authorList>
            <person name="Tisza M.J."/>
            <person name="Buck C.B."/>
        </authorList>
    </citation>
    <scope>NUCLEOTIDE SEQUENCE</scope>
    <source>
        <strain evidence="1">CtGa111</strain>
    </source>
</reference>
<protein>
    <submittedName>
        <fullName evidence="1">Uncharacterized protein</fullName>
    </submittedName>
</protein>
<sequence>MLIDVHKMLTNKQRINVLKCDVNKIYILVLDKISSILYYVARKGGPL</sequence>
<organism evidence="1">
    <name type="scientific">Siphoviridae sp. ctGa111</name>
    <dbReference type="NCBI Taxonomy" id="2825413"/>
    <lineage>
        <taxon>Viruses</taxon>
        <taxon>Duplodnaviria</taxon>
        <taxon>Heunggongvirae</taxon>
        <taxon>Uroviricota</taxon>
        <taxon>Caudoviricetes</taxon>
    </lineage>
</organism>
<accession>A0A8S5VDF0</accession>
<proteinExistence type="predicted"/>
<evidence type="ECO:0000313" key="1">
    <source>
        <dbReference type="EMBL" id="DAG04748.1"/>
    </source>
</evidence>
<name>A0A8S5VDF0_9CAUD</name>
<dbReference type="EMBL" id="BK016245">
    <property type="protein sequence ID" value="DAG04748.1"/>
    <property type="molecule type" value="Genomic_DNA"/>
</dbReference>